<feature type="domain" description="Glycoside hydrolase family 29 N-terminal" evidence="8">
    <location>
        <begin position="11"/>
        <end position="322"/>
    </location>
</feature>
<evidence type="ECO:0000256" key="2">
    <source>
        <dbReference type="ARBA" id="ARBA00007951"/>
    </source>
</evidence>
<dbReference type="RefSeq" id="WP_350258715.1">
    <property type="nucleotide sequence ID" value="NZ_CP138335.1"/>
</dbReference>
<protein>
    <recommendedName>
        <fullName evidence="3">alpha-L-fucosidase</fullName>
        <ecNumber evidence="3">3.2.1.51</ecNumber>
    </recommendedName>
</protein>
<dbReference type="SUPFAM" id="SSF51445">
    <property type="entry name" value="(Trans)glycosidases"/>
    <property type="match status" value="1"/>
</dbReference>
<evidence type="ECO:0000256" key="5">
    <source>
        <dbReference type="ARBA" id="ARBA00022801"/>
    </source>
</evidence>
<evidence type="ECO:0000256" key="4">
    <source>
        <dbReference type="ARBA" id="ARBA00022729"/>
    </source>
</evidence>
<reference evidence="9" key="1">
    <citation type="submission" date="2023-11" db="EMBL/GenBank/DDBJ databases">
        <title>Scrofimicrobium hongkongense sp. nov., isolated from a patient with peritonitis.</title>
        <authorList>
            <person name="Lao H.Y."/>
            <person name="Wong A.Y.P."/>
            <person name="Ng T.L."/>
            <person name="Wong R.Y.L."/>
            <person name="Yau M.C.Y."/>
            <person name="Lam J.Y.W."/>
            <person name="Siu G.K.H."/>
        </authorList>
    </citation>
    <scope>NUCLEOTIDE SEQUENCE</scope>
    <source>
        <strain evidence="9">R131</strain>
    </source>
</reference>
<dbReference type="GO" id="GO:0006004">
    <property type="term" value="P:fucose metabolic process"/>
    <property type="evidence" value="ECO:0007669"/>
    <property type="project" value="InterPro"/>
</dbReference>
<gene>
    <name evidence="9" type="ORF">SAC06_02860</name>
</gene>
<evidence type="ECO:0000256" key="6">
    <source>
        <dbReference type="ARBA" id="ARBA00023295"/>
    </source>
</evidence>
<dbReference type="InterPro" id="IPR000933">
    <property type="entry name" value="Glyco_hydro_29"/>
</dbReference>
<evidence type="ECO:0000313" key="9">
    <source>
        <dbReference type="EMBL" id="XBW08515.1"/>
    </source>
</evidence>
<dbReference type="KEGG" id="sapp:SAC06_02860"/>
<dbReference type="PANTHER" id="PTHR10030:SF37">
    <property type="entry name" value="ALPHA-L-FUCOSIDASE-RELATED"/>
    <property type="match status" value="1"/>
</dbReference>
<organism evidence="9">
    <name type="scientific">Scrofimicrobium appendicitidis</name>
    <dbReference type="NCBI Taxonomy" id="3079930"/>
    <lineage>
        <taxon>Bacteria</taxon>
        <taxon>Bacillati</taxon>
        <taxon>Actinomycetota</taxon>
        <taxon>Actinomycetes</taxon>
        <taxon>Actinomycetales</taxon>
        <taxon>Actinomycetaceae</taxon>
        <taxon>Scrofimicrobium</taxon>
    </lineage>
</organism>
<evidence type="ECO:0000256" key="3">
    <source>
        <dbReference type="ARBA" id="ARBA00012662"/>
    </source>
</evidence>
<dbReference type="Gene3D" id="3.20.20.80">
    <property type="entry name" value="Glycosidases"/>
    <property type="match status" value="1"/>
</dbReference>
<keyword evidence="4" id="KW-0732">Signal</keyword>
<evidence type="ECO:0000259" key="8">
    <source>
        <dbReference type="Pfam" id="PF01120"/>
    </source>
</evidence>
<accession>A0AAU7V8U1</accession>
<keyword evidence="5" id="KW-0378">Hydrolase</keyword>
<evidence type="ECO:0000256" key="7">
    <source>
        <dbReference type="PIRSR" id="PIRSR001092-1"/>
    </source>
</evidence>
<comment type="function">
    <text evidence="1">Alpha-L-fucosidase is responsible for hydrolyzing the alpha-1,6-linked fucose joined to the reducing-end N-acetylglucosamine of the carbohydrate moieties of glycoproteins.</text>
</comment>
<dbReference type="PIRSF" id="PIRSF001092">
    <property type="entry name" value="Alpha-L-fucosidase"/>
    <property type="match status" value="1"/>
</dbReference>
<dbReference type="GO" id="GO:0004560">
    <property type="term" value="F:alpha-L-fucosidase activity"/>
    <property type="evidence" value="ECO:0007669"/>
    <property type="project" value="InterPro"/>
</dbReference>
<dbReference type="PANTHER" id="PTHR10030">
    <property type="entry name" value="ALPHA-L-FUCOSIDASE"/>
    <property type="match status" value="1"/>
</dbReference>
<comment type="similarity">
    <text evidence="2">Belongs to the glycosyl hydrolase 29 family.</text>
</comment>
<sequence length="436" mass="50023">MQQPVTGTNGAWFDHDRFGLFVHYGIYSVAARHEWVMTRERTPVVDYERYAQFFDPDLFDARAIARAAKEAGMKYAVMTSKHHDGFCLFDTKLTDYNSVNYAGRDLLREWVEALRAEDLKVGIYYSQIDWHHPDYTIDYHHPRRDDSDARLQNESRNWANYRQYLHSQIRELLTNYGKIDYIFFDFTYAEPRDGWDGKYPEDWGSEEIMKMCRELQPGIVINDRLGIPGDLITPEQYQPTEWMTVNGQAVRWEACQTLNGSWGYDRDNFDFKSVEMLVAMLADTVAKGGNLLLNIGPDARGAVTPRDRETLSRIGEWMRLHGQSIIGAGATRIQAPPATVITQRGDRAYLHLLAWPFGHLHLRDLAGKVKFARLLNDGSEIKMEITDPDLPALTTQPGGQPAGTLTLVLPVVRPNVEVPVIELYLDEDFAKDMELK</sequence>
<proteinExistence type="inferred from homology"/>
<dbReference type="SMART" id="SM00812">
    <property type="entry name" value="Alpha_L_fucos"/>
    <property type="match status" value="1"/>
</dbReference>
<dbReference type="EC" id="3.2.1.51" evidence="3"/>
<dbReference type="PRINTS" id="PR00741">
    <property type="entry name" value="GLHYDRLASE29"/>
</dbReference>
<dbReference type="InterPro" id="IPR057739">
    <property type="entry name" value="Glyco_hydro_29_N"/>
</dbReference>
<evidence type="ECO:0000256" key="1">
    <source>
        <dbReference type="ARBA" id="ARBA00004071"/>
    </source>
</evidence>
<keyword evidence="6" id="KW-0326">Glycosidase</keyword>
<dbReference type="Pfam" id="PF01120">
    <property type="entry name" value="Alpha_L_fucos"/>
    <property type="match status" value="1"/>
</dbReference>
<dbReference type="InterPro" id="IPR016286">
    <property type="entry name" value="FUC_metazoa-typ"/>
</dbReference>
<name>A0AAU7V8U1_9ACTO</name>
<feature type="site" description="May be important for catalysis" evidence="7">
    <location>
        <position position="255"/>
    </location>
</feature>
<dbReference type="InterPro" id="IPR017853">
    <property type="entry name" value="GH"/>
</dbReference>
<dbReference type="EMBL" id="CP138335">
    <property type="protein sequence ID" value="XBW08515.1"/>
    <property type="molecule type" value="Genomic_DNA"/>
</dbReference>
<dbReference type="GO" id="GO:0016139">
    <property type="term" value="P:glycoside catabolic process"/>
    <property type="evidence" value="ECO:0007669"/>
    <property type="project" value="TreeGrafter"/>
</dbReference>
<dbReference type="AlphaFoldDB" id="A0AAU7V8U1"/>
<dbReference type="GO" id="GO:0005764">
    <property type="term" value="C:lysosome"/>
    <property type="evidence" value="ECO:0007669"/>
    <property type="project" value="TreeGrafter"/>
</dbReference>